<protein>
    <recommendedName>
        <fullName evidence="2">Antitoxin FitA-like ribbon-helix-helix domain-containing protein</fullName>
    </recommendedName>
</protein>
<dbReference type="GO" id="GO:0006355">
    <property type="term" value="P:regulation of DNA-templated transcription"/>
    <property type="evidence" value="ECO:0007669"/>
    <property type="project" value="InterPro"/>
</dbReference>
<evidence type="ECO:0000313" key="4">
    <source>
        <dbReference type="Proteomes" id="UP000267164"/>
    </source>
</evidence>
<gene>
    <name evidence="3" type="ORF">D7D52_15160</name>
</gene>
<dbReference type="OrthoDB" id="7107936at2"/>
<sequence>MTVALQIRDVPDEVRDTLAEQAARRGQSLQAFLLGLVEREARLVHNEQMFAETADLRIEIPDDLSPETIIREGRERGFDLDREDDHE</sequence>
<dbReference type="InterPro" id="IPR053853">
    <property type="entry name" value="FitA-like_RHH"/>
</dbReference>
<evidence type="ECO:0000256" key="1">
    <source>
        <dbReference type="SAM" id="MobiDB-lite"/>
    </source>
</evidence>
<feature type="region of interest" description="Disordered" evidence="1">
    <location>
        <begin position="68"/>
        <end position="87"/>
    </location>
</feature>
<name>A0A386ZCS9_9NOCA</name>
<dbReference type="InterPro" id="IPR010985">
    <property type="entry name" value="Ribbon_hlx_hlx"/>
</dbReference>
<dbReference type="Pfam" id="PF22513">
    <property type="entry name" value="FitA-like_RHH"/>
    <property type="match status" value="1"/>
</dbReference>
<evidence type="ECO:0000259" key="2">
    <source>
        <dbReference type="Pfam" id="PF22513"/>
    </source>
</evidence>
<dbReference type="AlphaFoldDB" id="A0A386ZCS9"/>
<accession>A0A386ZCS9</accession>
<dbReference type="KEGG" id="nyu:D7D52_15160"/>
<reference evidence="3 4" key="1">
    <citation type="submission" date="2018-09" db="EMBL/GenBank/DDBJ databases">
        <title>Nocardia yunnanensis sp. nov., an actinomycete isolated from a soil sample.</title>
        <authorList>
            <person name="Zhang J."/>
        </authorList>
    </citation>
    <scope>NUCLEOTIDE SEQUENCE [LARGE SCALE GENOMIC DNA]</scope>
    <source>
        <strain evidence="3 4">CFHS0054</strain>
    </source>
</reference>
<keyword evidence="4" id="KW-1185">Reference proteome</keyword>
<dbReference type="SUPFAM" id="SSF47598">
    <property type="entry name" value="Ribbon-helix-helix"/>
    <property type="match status" value="1"/>
</dbReference>
<organism evidence="3 4">
    <name type="scientific">Nocardia yunnanensis</name>
    <dbReference type="NCBI Taxonomy" id="2382165"/>
    <lineage>
        <taxon>Bacteria</taxon>
        <taxon>Bacillati</taxon>
        <taxon>Actinomycetota</taxon>
        <taxon>Actinomycetes</taxon>
        <taxon>Mycobacteriales</taxon>
        <taxon>Nocardiaceae</taxon>
        <taxon>Nocardia</taxon>
    </lineage>
</organism>
<dbReference type="EMBL" id="CP032568">
    <property type="protein sequence ID" value="AYF74973.1"/>
    <property type="molecule type" value="Genomic_DNA"/>
</dbReference>
<dbReference type="Proteomes" id="UP000267164">
    <property type="component" value="Chromosome"/>
</dbReference>
<evidence type="ECO:0000313" key="3">
    <source>
        <dbReference type="EMBL" id="AYF74973.1"/>
    </source>
</evidence>
<feature type="domain" description="Antitoxin FitA-like ribbon-helix-helix" evidence="2">
    <location>
        <begin position="5"/>
        <end position="33"/>
    </location>
</feature>
<proteinExistence type="predicted"/>
<feature type="compositionally biased region" description="Basic and acidic residues" evidence="1">
    <location>
        <begin position="69"/>
        <end position="87"/>
    </location>
</feature>